<keyword evidence="3" id="KW-1185">Reference proteome</keyword>
<evidence type="ECO:0000313" key="3">
    <source>
        <dbReference type="Proteomes" id="UP000694300"/>
    </source>
</evidence>
<evidence type="ECO:0000256" key="1">
    <source>
        <dbReference type="SAM" id="MobiDB-lite"/>
    </source>
</evidence>
<evidence type="ECO:0000313" key="2">
    <source>
        <dbReference type="EMBL" id="MBW0132545.1"/>
    </source>
</evidence>
<dbReference type="RefSeq" id="WP_218589640.1">
    <property type="nucleotide sequence ID" value="NZ_JADQDE010000212.1"/>
</dbReference>
<organism evidence="2 3">
    <name type="scientific">Pseudonocardia oceani</name>
    <dbReference type="NCBI Taxonomy" id="2792013"/>
    <lineage>
        <taxon>Bacteria</taxon>
        <taxon>Bacillati</taxon>
        <taxon>Actinomycetota</taxon>
        <taxon>Actinomycetes</taxon>
        <taxon>Pseudonocardiales</taxon>
        <taxon>Pseudonocardiaceae</taxon>
        <taxon>Pseudonocardia</taxon>
    </lineage>
</organism>
<name>A0ABS6UJW1_9PSEU</name>
<sequence length="266" mass="28635">MSEQLNLATFTGAHPSTGQLVEQLHAWGFRQLRVEGVHLVFRGPHGGTLRVLRSMLGRADAAVTAKAARLAEVEEPTFWAGPEAHARNLAQPTAPDTDSTTRALLDDAAAAREGRERPTHDQIIAVVLAVHVAMDQPLGFSQVVALADVSLTRSQVSGASSQLCRDGQLVRIRSGVYQWAEGSFTARPAPRPIPRQRARRVEHPASRPPAPAAKPARPVPSTAAPAAADLFEQLFPRGVTMTAELLADFEQWAQLTEKLTAYANAS</sequence>
<gene>
    <name evidence="2" type="ORF">I4I82_33400</name>
</gene>
<accession>A0ABS6UJW1</accession>
<reference evidence="2 3" key="1">
    <citation type="submission" date="2020-11" db="EMBL/GenBank/DDBJ databases">
        <title>Pseudonocardia abyssalis sp. nov. and Pseudonocardia oceani sp. nov., description and phylogenomic analysis of two novel actinomycetes isolated from the deep Southern Ocean.</title>
        <authorList>
            <person name="Parra J."/>
        </authorList>
    </citation>
    <scope>NUCLEOTIDE SEQUENCE [LARGE SCALE GENOMIC DNA]</scope>
    <source>
        <strain evidence="3">KRD185</strain>
    </source>
</reference>
<evidence type="ECO:0008006" key="4">
    <source>
        <dbReference type="Google" id="ProtNLM"/>
    </source>
</evidence>
<feature type="region of interest" description="Disordered" evidence="1">
    <location>
        <begin position="186"/>
        <end position="223"/>
    </location>
</feature>
<dbReference type="EMBL" id="JADQDF010000002">
    <property type="protein sequence ID" value="MBW0132545.1"/>
    <property type="molecule type" value="Genomic_DNA"/>
</dbReference>
<protein>
    <recommendedName>
        <fullName evidence="4">MarR family transcriptional regulator</fullName>
    </recommendedName>
</protein>
<proteinExistence type="predicted"/>
<dbReference type="Proteomes" id="UP000694300">
    <property type="component" value="Unassembled WGS sequence"/>
</dbReference>
<comment type="caution">
    <text evidence="2">The sequence shown here is derived from an EMBL/GenBank/DDBJ whole genome shotgun (WGS) entry which is preliminary data.</text>
</comment>